<keyword evidence="2" id="KW-1185">Reference proteome</keyword>
<comment type="caution">
    <text evidence="1">The sequence shown here is derived from an EMBL/GenBank/DDBJ whole genome shotgun (WGS) entry which is preliminary data.</text>
</comment>
<dbReference type="Proteomes" id="UP001153269">
    <property type="component" value="Unassembled WGS sequence"/>
</dbReference>
<protein>
    <submittedName>
        <fullName evidence="1">Uncharacterized protein</fullName>
    </submittedName>
</protein>
<dbReference type="EMBL" id="CADEAL010003915">
    <property type="protein sequence ID" value="CAB1446445.1"/>
    <property type="molecule type" value="Genomic_DNA"/>
</dbReference>
<sequence>MTSRECPQNWERALQRFPFHRNIINTLPVNREEDLLLYSPIGSFGHPVVFYQGAGQRNSRESLKALALTCVFTCSPFGEWPDALLSSVQANSTSHFPFPGLISSRLLHHYH</sequence>
<gene>
    <name evidence="1" type="ORF">PLEPLA_LOCUS34171</name>
</gene>
<proteinExistence type="predicted"/>
<name>A0A9N7VDB2_PLEPL</name>
<accession>A0A9N7VDB2</accession>
<evidence type="ECO:0000313" key="1">
    <source>
        <dbReference type="EMBL" id="CAB1446445.1"/>
    </source>
</evidence>
<reference evidence="1" key="1">
    <citation type="submission" date="2020-03" db="EMBL/GenBank/DDBJ databases">
        <authorList>
            <person name="Weist P."/>
        </authorList>
    </citation>
    <scope>NUCLEOTIDE SEQUENCE</scope>
</reference>
<dbReference type="AlphaFoldDB" id="A0A9N7VDB2"/>
<evidence type="ECO:0000313" key="2">
    <source>
        <dbReference type="Proteomes" id="UP001153269"/>
    </source>
</evidence>
<organism evidence="1 2">
    <name type="scientific">Pleuronectes platessa</name>
    <name type="common">European plaice</name>
    <dbReference type="NCBI Taxonomy" id="8262"/>
    <lineage>
        <taxon>Eukaryota</taxon>
        <taxon>Metazoa</taxon>
        <taxon>Chordata</taxon>
        <taxon>Craniata</taxon>
        <taxon>Vertebrata</taxon>
        <taxon>Euteleostomi</taxon>
        <taxon>Actinopterygii</taxon>
        <taxon>Neopterygii</taxon>
        <taxon>Teleostei</taxon>
        <taxon>Neoteleostei</taxon>
        <taxon>Acanthomorphata</taxon>
        <taxon>Carangaria</taxon>
        <taxon>Pleuronectiformes</taxon>
        <taxon>Pleuronectoidei</taxon>
        <taxon>Pleuronectidae</taxon>
        <taxon>Pleuronectes</taxon>
    </lineage>
</organism>